<dbReference type="OMA" id="NTHRTGN"/>
<evidence type="ECO:0000259" key="22">
    <source>
        <dbReference type="PROSITE" id="PS50175"/>
    </source>
</evidence>
<dbReference type="GO" id="GO:0003723">
    <property type="term" value="F:RNA binding"/>
    <property type="evidence" value="ECO:0007669"/>
    <property type="project" value="UniProtKB-KW"/>
</dbReference>
<dbReference type="GO" id="GO:0006261">
    <property type="term" value="P:DNA-templated DNA replication"/>
    <property type="evidence" value="ECO:0007669"/>
    <property type="project" value="UniProtKB-ARBA"/>
</dbReference>
<dbReference type="Pfam" id="PF17919">
    <property type="entry name" value="RT_RNaseH_2"/>
    <property type="match status" value="1"/>
</dbReference>
<dbReference type="Pfam" id="PF18697">
    <property type="entry name" value="MLVIN_C"/>
    <property type="match status" value="1"/>
</dbReference>
<evidence type="ECO:0000256" key="13">
    <source>
        <dbReference type="ARBA" id="ARBA00022842"/>
    </source>
</evidence>
<reference evidence="26" key="3">
    <citation type="submission" date="2025-09" db="UniProtKB">
        <authorList>
            <consortium name="Ensembl"/>
        </authorList>
    </citation>
    <scope>IDENTIFICATION</scope>
</reference>
<dbReference type="InterPro" id="IPR051320">
    <property type="entry name" value="Viral_Replic_Matur_Polypro"/>
</dbReference>
<evidence type="ECO:0000256" key="9">
    <source>
        <dbReference type="ARBA" id="ARBA00022722"/>
    </source>
</evidence>
<comment type="similarity">
    <text evidence="2">Belongs to the beta type-B retroviral polymerase family. HERV class-II K(HML-2) pol subfamily.</text>
</comment>
<dbReference type="Gene3D" id="3.10.20.370">
    <property type="match status" value="1"/>
</dbReference>
<dbReference type="EC" id="2.7.7.49" evidence="4"/>
<dbReference type="InterPro" id="IPR001995">
    <property type="entry name" value="Peptidase_A2_cat"/>
</dbReference>
<dbReference type="PANTHER" id="PTHR33064:SF29">
    <property type="entry name" value="PEPTIDASE A2 DOMAIN-CONTAINING PROTEIN-RELATED"/>
    <property type="match status" value="1"/>
</dbReference>
<dbReference type="InterPro" id="IPR021109">
    <property type="entry name" value="Peptidase_aspartic_dom_sf"/>
</dbReference>
<dbReference type="GO" id="GO:0019068">
    <property type="term" value="P:virion assembly"/>
    <property type="evidence" value="ECO:0007669"/>
    <property type="project" value="InterPro"/>
</dbReference>
<evidence type="ECO:0000256" key="20">
    <source>
        <dbReference type="SAM" id="MobiDB-lite"/>
    </source>
</evidence>
<dbReference type="Pfam" id="PF00075">
    <property type="entry name" value="RNase_H"/>
    <property type="match status" value="1"/>
</dbReference>
<dbReference type="InterPro" id="IPR001584">
    <property type="entry name" value="Integrase_cat-core"/>
</dbReference>
<feature type="domain" description="CCHC-type" evidence="21">
    <location>
        <begin position="303"/>
        <end position="318"/>
    </location>
</feature>
<dbReference type="GO" id="GO:0008270">
    <property type="term" value="F:zinc ion binding"/>
    <property type="evidence" value="ECO:0007669"/>
    <property type="project" value="UniProtKB-KW"/>
</dbReference>
<protein>
    <recommendedName>
        <fullName evidence="5">Gag-Pol polyprotein</fullName>
        <ecNumber evidence="4">2.7.7.49</ecNumber>
        <ecNumber evidence="3">3.1.26.4</ecNumber>
    </recommendedName>
</protein>
<evidence type="ECO:0000259" key="21">
    <source>
        <dbReference type="PROSITE" id="PS50158"/>
    </source>
</evidence>
<evidence type="ECO:0000259" key="23">
    <source>
        <dbReference type="PROSITE" id="PS50878"/>
    </source>
</evidence>
<dbReference type="RefSeq" id="XP_021791403.2">
    <property type="nucleotide sequence ID" value="XM_021935711.2"/>
</dbReference>
<dbReference type="InterPro" id="IPR008919">
    <property type="entry name" value="Retrov_capsid_N"/>
</dbReference>
<dbReference type="RefSeq" id="XP_021791404.2">
    <property type="nucleotide sequence ID" value="XM_021935712.2"/>
</dbReference>
<dbReference type="Pfam" id="PF00665">
    <property type="entry name" value="rve"/>
    <property type="match status" value="1"/>
</dbReference>
<dbReference type="PROSITE" id="PS00141">
    <property type="entry name" value="ASP_PROTEASE"/>
    <property type="match status" value="1"/>
</dbReference>
<feature type="region of interest" description="Disordered" evidence="20">
    <location>
        <begin position="1"/>
        <end position="23"/>
    </location>
</feature>
<dbReference type="Gene3D" id="2.40.70.10">
    <property type="entry name" value="Acid Proteases"/>
    <property type="match status" value="1"/>
</dbReference>
<evidence type="ECO:0000256" key="16">
    <source>
        <dbReference type="ARBA" id="ARBA00022918"/>
    </source>
</evidence>
<keyword evidence="15" id="KW-0229">DNA integration</keyword>
<evidence type="ECO:0000256" key="7">
    <source>
        <dbReference type="ARBA" id="ARBA00022679"/>
    </source>
</evidence>
<reference evidence="26 27" key="1">
    <citation type="submission" date="2012-03" db="EMBL/GenBank/DDBJ databases">
        <title>Whole Genome Assembly of Papio anubis.</title>
        <authorList>
            <person name="Liu Y.L."/>
            <person name="Abraham K.A."/>
            <person name="Akbar H.A."/>
            <person name="Ali S.A."/>
            <person name="Anosike U.A."/>
            <person name="Aqrawi P.A."/>
            <person name="Arias F.A."/>
            <person name="Attaway T.A."/>
            <person name="Awwad R.A."/>
            <person name="Babu C.B."/>
            <person name="Bandaranaike D.B."/>
            <person name="Battles P.B."/>
            <person name="Bell A.B."/>
            <person name="Beltran B.B."/>
            <person name="Berhane-Mersha D.B."/>
            <person name="Bess C.B."/>
            <person name="Bickham C.B."/>
            <person name="Bolden T.B."/>
            <person name="Carter K.C."/>
            <person name="Chau D.C."/>
            <person name="Chavez A.C."/>
            <person name="Clerc-Blankenburg K.C."/>
            <person name="Coyle M.C."/>
            <person name="Dao M.D."/>
            <person name="Davila M.L.D."/>
            <person name="Davy-Carroll L.D."/>
            <person name="Denson S.D."/>
            <person name="Dinh H.D."/>
            <person name="Fernandez S.F."/>
            <person name="Fernando P.F."/>
            <person name="Forbes L.F."/>
            <person name="Francis C.F."/>
            <person name="Francisco L.F."/>
            <person name="Fu Q.F."/>
            <person name="Garcia-Iii R.G."/>
            <person name="Garrett T.G."/>
            <person name="Gross S.G."/>
            <person name="Gubbala S.G."/>
            <person name="Hirani K.H."/>
            <person name="Hogues M.H."/>
            <person name="Hollins B.H."/>
            <person name="Jackson L.J."/>
            <person name="Javaid M.J."/>
            <person name="Jhangiani S.J."/>
            <person name="Johnson A.J."/>
            <person name="Johnson B.J."/>
            <person name="Jones J.J."/>
            <person name="Joshi V.J."/>
            <person name="Kalu J.K."/>
            <person name="Khan N.K."/>
            <person name="Korchina V.K."/>
            <person name="Kovar C.K."/>
            <person name="Lago L.L."/>
            <person name="Lara F.L."/>
            <person name="Le T.-K.L."/>
            <person name="Lee S.L."/>
            <person name="Legall-Iii F.L."/>
            <person name="Lemon S.L."/>
            <person name="Liu J.L."/>
            <person name="Liu Y.-S.L."/>
            <person name="Liyanage D.L."/>
            <person name="Lopez J.L."/>
            <person name="Lorensuhewa L.L."/>
            <person name="Mata R.M."/>
            <person name="Mathew T.M."/>
            <person name="Mercado C.M."/>
            <person name="Mercado I.M."/>
            <person name="Morales K.M."/>
            <person name="Morgan M.M."/>
            <person name="Munidasa M.M."/>
            <person name="Ngo D.N."/>
            <person name="Nguyen L.N."/>
            <person name="Nguyen T.N."/>
            <person name="Nguyen N.N."/>
            <person name="Obregon M.O."/>
            <person name="Okwuonu G.O."/>
            <person name="Ongeri F.O."/>
            <person name="Onwere C.O."/>
            <person name="Osifeso I.O."/>
            <person name="Parra A.P."/>
            <person name="Patil S.P."/>
            <person name="Perez A.P."/>
            <person name="Perez Y.P."/>
            <person name="Pham C.P."/>
            <person name="Pu L.-L.P."/>
            <person name="Puazo M.P."/>
            <person name="Quiroz J.Q."/>
            <person name="Rouhana J.R."/>
            <person name="Ruiz M.R."/>
            <person name="Ruiz S.-J.R."/>
            <person name="Saada N.S."/>
            <person name="Santibanez J.S."/>
            <person name="Scheel M.S."/>
            <person name="Schneider B.S."/>
            <person name="Simmons D.S."/>
            <person name="Sisson I.S."/>
            <person name="Tang L.-Y.T."/>
            <person name="Thornton R.T."/>
            <person name="Tisius J.T."/>
            <person name="Toledanes G.T."/>
            <person name="Trejos Z.T."/>
            <person name="Usmani K.U."/>
            <person name="Varghese R.V."/>
            <person name="Vattathil S.V."/>
            <person name="Vee V.V."/>
            <person name="Walker D.W."/>
            <person name="Weissenberger G.W."/>
            <person name="White C.W."/>
            <person name="Williams A.W."/>
            <person name="Woodworth J.W."/>
            <person name="Wright R.W."/>
            <person name="Zhu Y.Z."/>
            <person name="Han Y.H."/>
            <person name="Newsham I.N."/>
            <person name="Nazareth L.N."/>
            <person name="Worley K.W."/>
            <person name="Muzny D.M."/>
            <person name="Rogers J.R."/>
            <person name="Gibbs R.G."/>
        </authorList>
    </citation>
    <scope>NUCLEOTIDE SEQUENCE [LARGE SCALE GENOMIC DNA]</scope>
</reference>
<keyword evidence="7" id="KW-0808">Transferase</keyword>
<dbReference type="GO" id="GO:0006508">
    <property type="term" value="P:proteolysis"/>
    <property type="evidence" value="ECO:0007669"/>
    <property type="project" value="UniProtKB-KW"/>
</dbReference>
<dbReference type="Pfam" id="PF02093">
    <property type="entry name" value="Gag_p30"/>
    <property type="match status" value="1"/>
</dbReference>
<dbReference type="InterPro" id="IPR001969">
    <property type="entry name" value="Aspartic_peptidase_AS"/>
</dbReference>
<feature type="domain" description="Integrase catalytic" evidence="25">
    <location>
        <begin position="1244"/>
        <end position="1401"/>
    </location>
</feature>
<dbReference type="GO" id="GO:0004523">
    <property type="term" value="F:RNA-DNA hybrid ribonuclease activity"/>
    <property type="evidence" value="ECO:0007669"/>
    <property type="project" value="UniProtKB-EC"/>
</dbReference>
<dbReference type="Gene3D" id="2.30.30.850">
    <property type="match status" value="1"/>
</dbReference>
<dbReference type="Gene3D" id="3.10.10.10">
    <property type="entry name" value="HIV Type 1 Reverse Transcriptase, subunit A, domain 1"/>
    <property type="match status" value="1"/>
</dbReference>
<dbReference type="SUPFAM" id="SSF50630">
    <property type="entry name" value="Acid proteases"/>
    <property type="match status" value="1"/>
</dbReference>
<dbReference type="PROSITE" id="PS50878">
    <property type="entry name" value="RT_POL"/>
    <property type="match status" value="1"/>
</dbReference>
<dbReference type="CDD" id="cd03715">
    <property type="entry name" value="RT_ZFREV_like"/>
    <property type="match status" value="1"/>
</dbReference>
<dbReference type="InterPro" id="IPR041577">
    <property type="entry name" value="RT_RNaseH_2"/>
</dbReference>
<dbReference type="PANTHER" id="PTHR33064">
    <property type="entry name" value="POL PROTEIN"/>
    <property type="match status" value="1"/>
</dbReference>
<dbReference type="Proteomes" id="UP000028761">
    <property type="component" value="Chromosome 4"/>
</dbReference>
<dbReference type="CDD" id="cd06095">
    <property type="entry name" value="RP_RTVL_H_like"/>
    <property type="match status" value="1"/>
</dbReference>
<dbReference type="CDD" id="cd09273">
    <property type="entry name" value="RNase_HI_RT_Bel"/>
    <property type="match status" value="1"/>
</dbReference>
<keyword evidence="19" id="KW-0863">Zinc-finger</keyword>
<dbReference type="FunFam" id="3.30.70.270:FF:000020">
    <property type="entry name" value="Transposon Tf2-6 polyprotein-like Protein"/>
    <property type="match status" value="1"/>
</dbReference>
<comment type="function">
    <text evidence="1">Catalyzes viral DNA integration into the host chromosome, by performing a series of DNA cutting and joining reactions. This enzyme activity takes place after virion entry into a cell and reverse transcription of the RNA genome in dsDNA. The first step in the integration process is 3' processing. This step requires a complex comprising the viral genome, matrix protein and integrase. This complex is called the pre-integration complex (PIC). The integrase protein removes 2 nucleotides from each 3' end of the viral DNA, leaving recessed CA OH's at the 3' ends. In the second step that requires cell division, the PIC enters cell nucleus. In the third step, termed strand transfer, the integrase protein joins the previously processed 3' ends to the 5' ends of strands of target cellular DNA at the site of integration. The last step is viral DNA integration into host chromosome.</text>
</comment>
<evidence type="ECO:0000256" key="11">
    <source>
        <dbReference type="ARBA" id="ARBA00022759"/>
    </source>
</evidence>
<dbReference type="GO" id="GO:0000731">
    <property type="term" value="P:DNA synthesis involved in DNA repair"/>
    <property type="evidence" value="ECO:0007669"/>
    <property type="project" value="UniProtKB-ARBA"/>
</dbReference>
<dbReference type="GO" id="GO:0003677">
    <property type="term" value="F:DNA binding"/>
    <property type="evidence" value="ECO:0007669"/>
    <property type="project" value="UniProtKB-KW"/>
</dbReference>
<dbReference type="InterPro" id="IPR043502">
    <property type="entry name" value="DNA/RNA_pol_sf"/>
</dbReference>
<dbReference type="InterPro" id="IPR002156">
    <property type="entry name" value="RNaseH_domain"/>
</dbReference>
<keyword evidence="6" id="KW-0645">Protease</keyword>
<dbReference type="InterPro" id="IPR012337">
    <property type="entry name" value="RNaseH-like_sf"/>
</dbReference>
<feature type="domain" description="Peptidase A2" evidence="22">
    <location>
        <begin position="363"/>
        <end position="433"/>
    </location>
</feature>
<organism evidence="26 27">
    <name type="scientific">Papio anubis</name>
    <name type="common">Olive baboon</name>
    <dbReference type="NCBI Taxonomy" id="9555"/>
    <lineage>
        <taxon>Eukaryota</taxon>
        <taxon>Metazoa</taxon>
        <taxon>Chordata</taxon>
        <taxon>Craniata</taxon>
        <taxon>Vertebrata</taxon>
        <taxon>Euteleostomi</taxon>
        <taxon>Mammalia</taxon>
        <taxon>Eutheria</taxon>
        <taxon>Euarchontoglires</taxon>
        <taxon>Primates</taxon>
        <taxon>Haplorrhini</taxon>
        <taxon>Catarrhini</taxon>
        <taxon>Cercopithecidae</taxon>
        <taxon>Cercopithecinae</taxon>
        <taxon>Papio</taxon>
    </lineage>
</organism>
<dbReference type="Pfam" id="PF00077">
    <property type="entry name" value="RVP"/>
    <property type="match status" value="1"/>
</dbReference>
<evidence type="ECO:0000256" key="6">
    <source>
        <dbReference type="ARBA" id="ARBA00022670"/>
    </source>
</evidence>
<dbReference type="PROSITE" id="PS50158">
    <property type="entry name" value="ZF_CCHC"/>
    <property type="match status" value="1"/>
</dbReference>
<dbReference type="GO" id="GO:0003964">
    <property type="term" value="F:RNA-directed DNA polymerase activity"/>
    <property type="evidence" value="ECO:0007669"/>
    <property type="project" value="UniProtKB-KW"/>
</dbReference>
<evidence type="ECO:0000256" key="15">
    <source>
        <dbReference type="ARBA" id="ARBA00022908"/>
    </source>
</evidence>
<feature type="compositionally biased region" description="Gly residues" evidence="20">
    <location>
        <begin position="1"/>
        <end position="11"/>
    </location>
</feature>
<dbReference type="InterPro" id="IPR018061">
    <property type="entry name" value="Retropepsins"/>
</dbReference>
<name>A0A8I5N5P2_PAPAN</name>
<dbReference type="GO" id="GO:0006310">
    <property type="term" value="P:DNA recombination"/>
    <property type="evidence" value="ECO:0007669"/>
    <property type="project" value="UniProtKB-KW"/>
</dbReference>
<dbReference type="PROSITE" id="PS50175">
    <property type="entry name" value="ASP_PROT_RETROV"/>
    <property type="match status" value="1"/>
</dbReference>
<dbReference type="SUPFAM" id="SSF47943">
    <property type="entry name" value="Retrovirus capsid protein, N-terminal core domain"/>
    <property type="match status" value="1"/>
</dbReference>
<evidence type="ECO:0000259" key="24">
    <source>
        <dbReference type="PROSITE" id="PS50879"/>
    </source>
</evidence>
<dbReference type="Gene3D" id="4.10.60.10">
    <property type="entry name" value="Zinc finger, CCHC-type"/>
    <property type="match status" value="1"/>
</dbReference>
<dbReference type="PROSITE" id="PS50879">
    <property type="entry name" value="RNASE_H_1"/>
    <property type="match status" value="1"/>
</dbReference>
<evidence type="ECO:0000256" key="4">
    <source>
        <dbReference type="ARBA" id="ARBA00012493"/>
    </source>
</evidence>
<keyword evidence="18" id="KW-0233">DNA recombination</keyword>
<keyword evidence="14" id="KW-0694">RNA-binding</keyword>
<keyword evidence="12" id="KW-0378">Hydrolase</keyword>
<dbReference type="SUPFAM" id="SSF53098">
    <property type="entry name" value="Ribonuclease H-like"/>
    <property type="match status" value="2"/>
</dbReference>
<keyword evidence="9" id="KW-0540">Nuclease</keyword>
<evidence type="ECO:0000256" key="3">
    <source>
        <dbReference type="ARBA" id="ARBA00012180"/>
    </source>
</evidence>
<evidence type="ECO:0000256" key="12">
    <source>
        <dbReference type="ARBA" id="ARBA00022801"/>
    </source>
</evidence>
<dbReference type="InterPro" id="IPR000477">
    <property type="entry name" value="RT_dom"/>
</dbReference>
<accession>A0A8I5N5P2</accession>
<evidence type="ECO:0000259" key="25">
    <source>
        <dbReference type="PROSITE" id="PS50994"/>
    </source>
</evidence>
<evidence type="ECO:0000313" key="27">
    <source>
        <dbReference type="Proteomes" id="UP000028761"/>
    </source>
</evidence>
<feature type="domain" description="RNase H type-1" evidence="24">
    <location>
        <begin position="976"/>
        <end position="1122"/>
    </location>
</feature>
<dbReference type="SUPFAM" id="SSF57756">
    <property type="entry name" value="Retrovirus zinc finger-like domains"/>
    <property type="match status" value="1"/>
</dbReference>
<dbReference type="Gene3D" id="1.10.340.70">
    <property type="match status" value="1"/>
</dbReference>
<dbReference type="InterPro" id="IPR036397">
    <property type="entry name" value="RNaseH_sf"/>
</dbReference>
<keyword evidence="17" id="KW-0238">DNA-binding</keyword>
<evidence type="ECO:0000256" key="19">
    <source>
        <dbReference type="PROSITE-ProRule" id="PRU00047"/>
    </source>
</evidence>
<keyword evidence="27" id="KW-1185">Reference proteome</keyword>
<dbReference type="GO" id="GO:0015074">
    <property type="term" value="P:DNA integration"/>
    <property type="evidence" value="ECO:0007669"/>
    <property type="project" value="UniProtKB-KW"/>
</dbReference>
<evidence type="ECO:0000256" key="17">
    <source>
        <dbReference type="ARBA" id="ARBA00023125"/>
    </source>
</evidence>
<evidence type="ECO:0000313" key="26">
    <source>
        <dbReference type="Ensembl" id="ENSPANP00000055927.1"/>
    </source>
</evidence>
<keyword evidence="13" id="KW-0460">Magnesium</keyword>
<dbReference type="GO" id="GO:0004190">
    <property type="term" value="F:aspartic-type endopeptidase activity"/>
    <property type="evidence" value="ECO:0007669"/>
    <property type="project" value="UniProtKB-KW"/>
</dbReference>
<dbReference type="PROSITE" id="PS50007">
    <property type="entry name" value="PIPLC_X_DOMAIN"/>
    <property type="match status" value="1"/>
</dbReference>
<evidence type="ECO:0000256" key="1">
    <source>
        <dbReference type="ARBA" id="ARBA00002884"/>
    </source>
</evidence>
<keyword evidence="10" id="KW-0064">Aspartyl protease</keyword>
<evidence type="ECO:0000256" key="18">
    <source>
        <dbReference type="ARBA" id="ARBA00023172"/>
    </source>
</evidence>
<evidence type="ECO:0000256" key="8">
    <source>
        <dbReference type="ARBA" id="ARBA00022695"/>
    </source>
</evidence>
<dbReference type="Gene3D" id="3.30.420.10">
    <property type="entry name" value="Ribonuclease H-like superfamily/Ribonuclease H"/>
    <property type="match status" value="2"/>
</dbReference>
<keyword evidence="16" id="KW-0695">RNA-directed DNA polymerase</keyword>
<dbReference type="EC" id="3.1.26.4" evidence="3"/>
<dbReference type="GeneID" id="108584956"/>
<dbReference type="GeneTree" id="ENSGT00940000160750"/>
<dbReference type="Pfam" id="PF00078">
    <property type="entry name" value="RVT_1"/>
    <property type="match status" value="1"/>
</dbReference>
<reference evidence="26" key="2">
    <citation type="submission" date="2025-08" db="UniProtKB">
        <authorList>
            <consortium name="Ensembl"/>
        </authorList>
    </citation>
    <scope>IDENTIFICATION</scope>
</reference>
<dbReference type="InterPro" id="IPR003036">
    <property type="entry name" value="Gag_P30"/>
</dbReference>
<dbReference type="SUPFAM" id="SSF56672">
    <property type="entry name" value="DNA/RNA polymerases"/>
    <property type="match status" value="1"/>
</dbReference>
<evidence type="ECO:0000256" key="10">
    <source>
        <dbReference type="ARBA" id="ARBA00022750"/>
    </source>
</evidence>
<proteinExistence type="inferred from homology"/>
<keyword evidence="11" id="KW-0255">Endonuclease</keyword>
<keyword evidence="19" id="KW-0479">Metal-binding</keyword>
<dbReference type="InterPro" id="IPR043128">
    <property type="entry name" value="Rev_trsase/Diguanyl_cyclase"/>
</dbReference>
<keyword evidence="19" id="KW-0862">Zinc</keyword>
<keyword evidence="8" id="KW-0548">Nucleotidyltransferase</keyword>
<evidence type="ECO:0000256" key="14">
    <source>
        <dbReference type="ARBA" id="ARBA00022884"/>
    </source>
</evidence>
<sequence length="1554" mass="175321">MENESGLGGPAGQTRRRVQRETTLRPPDSTVALLLREIGPPDDTGLPRLQYWPFSTSDLYNWKSQNARFSDNPKDLISLLDSVMFTHQPTWDDCQQLLWILFTTEERERIQVEARKLVPGDDGQPTANPDLVKAAFPLTRPRWDYNTAEGRGRLLIYHQTLMAGLRAAARKPTNLAKVYSVLQGKTESPTVYLERLMEAFRQFTPMDPEAPENQAAVVMSFVNQAAPDIKRKLQKLEDLEGKQVQDLLRIANRVYNNREGPEERQIKATKEMTKILVAALPQAGNNSKKQTRGPKQKLEKDQCAYCKEHGHWIKDCPKKKRQPNSKLQKPTPILVTQDFDHGRWGSEPLPEPSVTLQVEGSPVQFLVDTGAQHSVLTKPYGKLSENSSRVQGAMGVKKCPWTTQRTVDLGTGKVSHSFLVIPESPCPLLGRDLLTKMGAQIHFRPGGPKVTDFQDRLISILTVTLEDEYRLHQNPVSPDQEVCSWLQRYPEVWAETEGLGLAKHRPAILVELKPGADPVRVRQYQMPLEAKEGITLHIRRLLDQGVLRVCHSPWNTPLLPVLKPNSRDYRPVQDLREVNKRTMDIHSTVPNPYTLLSSLNPEKQWYTVLDLKDAFFSLPLAPKSQEIFAFEWTDPERGINGQLTWTRLPQGFKNSPTLFDEALHEDLGEYRRQHSEITLLQYVDDLLIAAESLEACVRGTESLLKTLGKLGYRASAKKAQICKSEVTYLGYLLKGGQRWLTSARKETVLRIPRPRSTRQVREFLGSAGFCRLWIPGFAELAKPLYQATKERQPFNWTEEAELAFQQIKTALLSAPALGLPDITKPFHLYVDESKGVAKAVLTQHLGPWRRPVAYLSKKLDSVAAGWPPCLRIIAATALMVQDADKLVMGQELRVTTPHAIEGVLRQPPDRWISNARLTHYQELLLNPLRIAFLPPTTLNPTSLLPTPDLDAPLHDCSEILAQVHGVREDLQDLPLPDADLVWFTDGSSFVHHGQRYAGAAVTSETEVIWAEPLPPGTSAQRAELIALTQALTLGAGHKLTVYTDSRYAFATAHIHGAIYRERGLLTAEGKDIKNKKEILDLLAALWKPKKLAIVHCPGHQKPVTPVARGNNLADSTARDVAKALNRLLALQLPDPGPRDLPYNPEYSEEDLQWIDKLSLKQIQNGWWTDTHDNLILPEKLGQQVLERIHRSTHLGAQRMLDLIRHTKLKIRHVTEKASNIAANCKVCLLNNARSQSQAVGARLRGTRPGVYWEVDFTEVKPGKYGYRYLLVFIDTFSGWTEAFPTKRETAQVVAKKMLEEILPRYGFPAQIGSDNGPAFVAKVSQGLASTLGADWKLHCAYRPQSSGQVKRMNRTLKETLTKLTMETGANWVILLPYALFRACNTPYRLKLTPYEIMFGHAPPIVPSLKDNLLKPDSESVSELLFSLQALQKVQEEVWPRLRELYESRPSLVPHSYQPGDWVLVKRHQQENLEPRWKGPFQVILTTPTALKVEGVAPWIHHSHVKLIDPTADLLGQSSRALQDLEAPEDPGAWTIDRSKDNPLKLTLHRRRSPL</sequence>
<dbReference type="PROSITE" id="PS50994">
    <property type="entry name" value="INTEGRASE"/>
    <property type="match status" value="1"/>
</dbReference>
<dbReference type="InterPro" id="IPR001878">
    <property type="entry name" value="Znf_CCHC"/>
</dbReference>
<dbReference type="InterPro" id="IPR040643">
    <property type="entry name" value="MLVIN_C"/>
</dbReference>
<feature type="domain" description="Reverse transcriptase" evidence="23">
    <location>
        <begin position="542"/>
        <end position="733"/>
    </location>
</feature>
<evidence type="ECO:0000256" key="2">
    <source>
        <dbReference type="ARBA" id="ARBA00010879"/>
    </source>
</evidence>
<evidence type="ECO:0000256" key="5">
    <source>
        <dbReference type="ARBA" id="ARBA00018735"/>
    </source>
</evidence>
<dbReference type="Gene3D" id="3.30.70.270">
    <property type="match status" value="2"/>
</dbReference>
<dbReference type="Ensembl" id="ENSPANT00000073090.1">
    <property type="protein sequence ID" value="ENSPANP00000055927.1"/>
    <property type="gene ID" value="ENSPANG00000046471.1"/>
</dbReference>
<dbReference type="InterPro" id="IPR036875">
    <property type="entry name" value="Znf_CCHC_sf"/>
</dbReference>
<dbReference type="Gene3D" id="1.10.375.10">
    <property type="entry name" value="Human Immunodeficiency Virus Type 1 Capsid Protein"/>
    <property type="match status" value="1"/>
</dbReference>